<dbReference type="InterPro" id="IPR042070">
    <property type="entry name" value="PucR_C-HTH_sf"/>
</dbReference>
<accession>A0A1I5QEI8</accession>
<keyword evidence="4" id="KW-1185">Reference proteome</keyword>
<dbReference type="Proteomes" id="UP000183413">
    <property type="component" value="Unassembled WGS sequence"/>
</dbReference>
<protein>
    <submittedName>
        <fullName evidence="3">PucR C-terminal helix-turn-helix domain-containing protein</fullName>
    </submittedName>
</protein>
<dbReference type="PANTHER" id="PTHR33744">
    <property type="entry name" value="CARBOHYDRATE DIACID REGULATOR"/>
    <property type="match status" value="1"/>
</dbReference>
<dbReference type="STRING" id="1993.SAMN04489713_114102"/>
<feature type="domain" description="PucR C-terminal helix-turn-helix" evidence="1">
    <location>
        <begin position="334"/>
        <end position="392"/>
    </location>
</feature>
<evidence type="ECO:0000259" key="2">
    <source>
        <dbReference type="Pfam" id="PF25906"/>
    </source>
</evidence>
<dbReference type="Gene3D" id="1.10.10.2840">
    <property type="entry name" value="PucR C-terminal helix-turn-helix domain"/>
    <property type="match status" value="1"/>
</dbReference>
<evidence type="ECO:0000313" key="3">
    <source>
        <dbReference type="EMBL" id="SFP44653.1"/>
    </source>
</evidence>
<feature type="domain" description="PucR-like N-terminal" evidence="2">
    <location>
        <begin position="23"/>
        <end position="178"/>
    </location>
</feature>
<dbReference type="InParanoid" id="A0A1I5QEI8"/>
<dbReference type="AlphaFoldDB" id="A0A1I5QEI8"/>
<dbReference type="EMBL" id="FOVH01000014">
    <property type="protein sequence ID" value="SFP44653.1"/>
    <property type="molecule type" value="Genomic_DNA"/>
</dbReference>
<dbReference type="Pfam" id="PF25906">
    <property type="entry name" value="PucR-like_N"/>
    <property type="match status" value="1"/>
</dbReference>
<sequence length="410" mass="45847">MSQALELSEHDRSQITSADFLGLLRAELADVAREIVTEIKRAIPEYDRPERSAYDQLLRHGIGLLLASFADRDADPAAATAQRDETCRAFGHFEAVEGRTLDHLQAATRIAFHVAWRRTVIVAERERIPTSVVATTVDAMLVYLDEAVAQARLGYQQATCHADVRRREERRRLLHLILQRPAVVPEAIEDLAKSTGWWPLPAEATLVAIHPEAPCTRSALDADVLIDFDSAEPCLLVPGPLTAERQAMLHAALADASCVLGLTLPLERATHSLRWARRVLALAEEGVIPDASLIPCQNHLMTMWLLSDPPLIEELTRRHLEPLRDVSDGQRKRLVETLAESVTTRATAVDIGERLKIHPQTVRYRLRQLESYLGDSLEDADARFSLDATLRAASLYRRRRPGRRSVPGDR</sequence>
<dbReference type="PANTHER" id="PTHR33744:SF1">
    <property type="entry name" value="DNA-BINDING TRANSCRIPTIONAL ACTIVATOR ADER"/>
    <property type="match status" value="1"/>
</dbReference>
<dbReference type="Pfam" id="PF13556">
    <property type="entry name" value="HTH_30"/>
    <property type="match status" value="1"/>
</dbReference>
<dbReference type="eggNOG" id="COG2508">
    <property type="taxonomic scope" value="Bacteria"/>
</dbReference>
<dbReference type="InterPro" id="IPR025736">
    <property type="entry name" value="PucR_C-HTH_dom"/>
</dbReference>
<dbReference type="InterPro" id="IPR051448">
    <property type="entry name" value="CdaR-like_regulators"/>
</dbReference>
<gene>
    <name evidence="3" type="ORF">SAMN04489713_114102</name>
</gene>
<dbReference type="RefSeq" id="WP_075023372.1">
    <property type="nucleotide sequence ID" value="NZ_FOVH01000014.1"/>
</dbReference>
<evidence type="ECO:0000259" key="1">
    <source>
        <dbReference type="Pfam" id="PF13556"/>
    </source>
</evidence>
<proteinExistence type="predicted"/>
<reference evidence="3 4" key="1">
    <citation type="submission" date="2016-10" db="EMBL/GenBank/DDBJ databases">
        <authorList>
            <person name="de Groot N.N."/>
        </authorList>
    </citation>
    <scope>NUCLEOTIDE SEQUENCE [LARGE SCALE GENOMIC DNA]</scope>
    <source>
        <strain evidence="3 4">DSM 43067</strain>
    </source>
</reference>
<dbReference type="InterPro" id="IPR058663">
    <property type="entry name" value="PucR-like_N"/>
</dbReference>
<evidence type="ECO:0000313" key="4">
    <source>
        <dbReference type="Proteomes" id="UP000183413"/>
    </source>
</evidence>
<name>A0A1I5QEI8_9ACTN</name>
<organism evidence="3 4">
    <name type="scientific">Actinomadura madurae</name>
    <dbReference type="NCBI Taxonomy" id="1993"/>
    <lineage>
        <taxon>Bacteria</taxon>
        <taxon>Bacillati</taxon>
        <taxon>Actinomycetota</taxon>
        <taxon>Actinomycetes</taxon>
        <taxon>Streptosporangiales</taxon>
        <taxon>Thermomonosporaceae</taxon>
        <taxon>Actinomadura</taxon>
    </lineage>
</organism>